<feature type="domain" description="Gp5/Type VI secretion system Vgr protein OB-fold" evidence="2">
    <location>
        <begin position="341"/>
        <end position="413"/>
    </location>
</feature>
<dbReference type="Gene3D" id="2.40.50.230">
    <property type="entry name" value="Gp5 N-terminal domain"/>
    <property type="match status" value="1"/>
</dbReference>
<accession>A0A2R8BLJ6</accession>
<sequence>MTIIRDIPALAVRCGSGLARSDLSGLVSDMRVRRELSAPALCEITLRLEPDRPRILADAPLTVTVGQGRCAIFDGTVTALAVEKPLAGAPVMRLRAHDALHRLRGAQTMTMFSDMTAGEIIADIAGRHGLATDVRDDGPVLPRTAQTRQSDLDFLRDIAARAGLWFFLDGNRLVVTRAQRRGRATPLDPADNLLAFRFEDNLLAVPGGMEARQWDPTTIAHHSAAAPAPTQRPGLLGGRGGAGRVLASRTGRSRREAGAEAQAAMDRAEADRLTLEGTVTGDARLGPGVAVRLVGAGMAGDHSFVLSSVLHTVDGERGFLTEVSTRLPDAAPQAPAGEITPARVVDVADPSGLGRVRVALPVFADIETDWLQVLLPAAGRDKGVIALPDFGDTVLVALVNGDPAQGVVLGGVFGSEAPDDTGVSGGRRCKLLMRSGGGHEVVLDDAKDRIVARAKGGATLSLARDETRVEAANGSYVEMTSGGMVLHAETDLQIRAPGREVRIGAAKVDFEKL</sequence>
<dbReference type="InterPro" id="IPR037026">
    <property type="entry name" value="Vgr_OB-fold_dom_sf"/>
</dbReference>
<dbReference type="AlphaFoldDB" id="A0A2R8BLJ6"/>
<dbReference type="OrthoDB" id="4931325at2"/>
<dbReference type="Pfam" id="PF04717">
    <property type="entry name" value="Phage_base_V"/>
    <property type="match status" value="1"/>
</dbReference>
<evidence type="ECO:0000256" key="1">
    <source>
        <dbReference type="SAM" id="MobiDB-lite"/>
    </source>
</evidence>
<keyword evidence="4" id="KW-1185">Reference proteome</keyword>
<evidence type="ECO:0000259" key="2">
    <source>
        <dbReference type="Pfam" id="PF04717"/>
    </source>
</evidence>
<dbReference type="EMBL" id="OMOQ01000003">
    <property type="protein sequence ID" value="SPH24299.1"/>
    <property type="molecule type" value="Genomic_DNA"/>
</dbReference>
<reference evidence="3 4" key="1">
    <citation type="submission" date="2018-03" db="EMBL/GenBank/DDBJ databases">
        <authorList>
            <person name="Keele B.F."/>
        </authorList>
    </citation>
    <scope>NUCLEOTIDE SEQUENCE [LARGE SCALE GENOMIC DNA]</scope>
    <source>
        <strain evidence="3 4">CECT 8626</strain>
    </source>
</reference>
<dbReference type="SUPFAM" id="SSF69279">
    <property type="entry name" value="Phage tail proteins"/>
    <property type="match status" value="1"/>
</dbReference>
<dbReference type="SUPFAM" id="SSF69255">
    <property type="entry name" value="gp5 N-terminal domain-like"/>
    <property type="match status" value="1"/>
</dbReference>
<evidence type="ECO:0000313" key="4">
    <source>
        <dbReference type="Proteomes" id="UP000244924"/>
    </source>
</evidence>
<dbReference type="Gene3D" id="2.30.110.50">
    <property type="match status" value="1"/>
</dbReference>
<evidence type="ECO:0000313" key="3">
    <source>
        <dbReference type="EMBL" id="SPH24299.1"/>
    </source>
</evidence>
<dbReference type="Gene3D" id="3.55.50.10">
    <property type="entry name" value="Baseplate protein-like domains"/>
    <property type="match status" value="1"/>
</dbReference>
<dbReference type="Pfam" id="PF05954">
    <property type="entry name" value="Phage_GPD"/>
    <property type="match status" value="1"/>
</dbReference>
<dbReference type="RefSeq" id="WP_108854319.1">
    <property type="nucleotide sequence ID" value="NZ_OMOQ01000003.1"/>
</dbReference>
<name>A0A2R8BLJ6_9RHOB</name>
<gene>
    <name evidence="3" type="ORF">DEA8626_03349</name>
</gene>
<organism evidence="3 4">
    <name type="scientific">Albidovulum aquaemixtae</name>
    <dbReference type="NCBI Taxonomy" id="1542388"/>
    <lineage>
        <taxon>Bacteria</taxon>
        <taxon>Pseudomonadati</taxon>
        <taxon>Pseudomonadota</taxon>
        <taxon>Alphaproteobacteria</taxon>
        <taxon>Rhodobacterales</taxon>
        <taxon>Paracoccaceae</taxon>
        <taxon>Albidovulum</taxon>
    </lineage>
</organism>
<feature type="region of interest" description="Disordered" evidence="1">
    <location>
        <begin position="223"/>
        <end position="269"/>
    </location>
</feature>
<proteinExistence type="predicted"/>
<dbReference type="Proteomes" id="UP000244924">
    <property type="component" value="Unassembled WGS sequence"/>
</dbReference>
<protein>
    <recommendedName>
        <fullName evidence="2">Gp5/Type VI secretion system Vgr protein OB-fold domain-containing protein</fullName>
    </recommendedName>
</protein>
<dbReference type="Gene3D" id="4.10.220.110">
    <property type="match status" value="1"/>
</dbReference>
<dbReference type="InterPro" id="IPR006531">
    <property type="entry name" value="Gp5/Vgr_OB"/>
</dbReference>